<dbReference type="Proteomes" id="UP000026962">
    <property type="component" value="Chromosome 3"/>
</dbReference>
<sequence>MDRRSGSGGVVDAGGVGGGYGGGGLGGYGGGDAGASATGEGPEAGRKREMVVLRVLVTVGRLPHCRSAPSRFLEFLPFFVGLRRQLAADATPLSLGSPLAKSGEEASGWRDGGDLNQFPGMVAGFSSKCVSQLTEGCRYGGVEASC</sequence>
<accession>A0A0E0K8L1</accession>
<dbReference type="AlphaFoldDB" id="A0A0E0K8L1"/>
<protein>
    <submittedName>
        <fullName evidence="1">Uncharacterized protein</fullName>
    </submittedName>
</protein>
<evidence type="ECO:0000313" key="2">
    <source>
        <dbReference type="Proteomes" id="UP000026962"/>
    </source>
</evidence>
<dbReference type="EnsemblPlants" id="OPUNC03G02890.1">
    <property type="protein sequence ID" value="OPUNC03G02890.1"/>
    <property type="gene ID" value="OPUNC03G02890"/>
</dbReference>
<keyword evidence="2" id="KW-1185">Reference proteome</keyword>
<reference evidence="1" key="2">
    <citation type="submission" date="2018-05" db="EMBL/GenBank/DDBJ databases">
        <title>OpunRS2 (Oryza punctata Reference Sequence Version 2).</title>
        <authorList>
            <person name="Zhang J."/>
            <person name="Kudrna D."/>
            <person name="Lee S."/>
            <person name="Talag J."/>
            <person name="Welchert J."/>
            <person name="Wing R.A."/>
        </authorList>
    </citation>
    <scope>NUCLEOTIDE SEQUENCE [LARGE SCALE GENOMIC DNA]</scope>
</reference>
<name>A0A0E0K8L1_ORYPU</name>
<reference evidence="1" key="1">
    <citation type="submission" date="2015-04" db="UniProtKB">
        <authorList>
            <consortium name="EnsemblPlants"/>
        </authorList>
    </citation>
    <scope>IDENTIFICATION</scope>
</reference>
<evidence type="ECO:0000313" key="1">
    <source>
        <dbReference type="EnsemblPlants" id="OPUNC03G02890.1"/>
    </source>
</evidence>
<proteinExistence type="predicted"/>
<organism evidence="1">
    <name type="scientific">Oryza punctata</name>
    <name type="common">Red rice</name>
    <dbReference type="NCBI Taxonomy" id="4537"/>
    <lineage>
        <taxon>Eukaryota</taxon>
        <taxon>Viridiplantae</taxon>
        <taxon>Streptophyta</taxon>
        <taxon>Embryophyta</taxon>
        <taxon>Tracheophyta</taxon>
        <taxon>Spermatophyta</taxon>
        <taxon>Magnoliopsida</taxon>
        <taxon>Liliopsida</taxon>
        <taxon>Poales</taxon>
        <taxon>Poaceae</taxon>
        <taxon>BOP clade</taxon>
        <taxon>Oryzoideae</taxon>
        <taxon>Oryzeae</taxon>
        <taxon>Oryzinae</taxon>
        <taxon>Oryza</taxon>
    </lineage>
</organism>
<dbReference type="HOGENOM" id="CLU_1780449_0_0_1"/>
<dbReference type="Gramene" id="OPUNC03G02890.1">
    <property type="protein sequence ID" value="OPUNC03G02890.1"/>
    <property type="gene ID" value="OPUNC03G02890"/>
</dbReference>